<keyword evidence="7 8" id="KW-0472">Membrane</keyword>
<evidence type="ECO:0000256" key="2">
    <source>
        <dbReference type="ARBA" id="ARBA00022448"/>
    </source>
</evidence>
<dbReference type="SUPFAM" id="SSF52540">
    <property type="entry name" value="P-loop containing nucleoside triphosphate hydrolases"/>
    <property type="match status" value="2"/>
</dbReference>
<feature type="transmembrane region" description="Helical" evidence="8">
    <location>
        <begin position="155"/>
        <end position="178"/>
    </location>
</feature>
<dbReference type="InterPro" id="IPR044726">
    <property type="entry name" value="ABCC_6TM_D2"/>
</dbReference>
<dbReference type="VEuPathDB" id="FungiDB:PMAA_090190"/>
<keyword evidence="5" id="KW-0067">ATP-binding</keyword>
<organism evidence="11 12">
    <name type="scientific">Talaromyces marneffei (strain ATCC 18224 / CBS 334.59 / QM 7333)</name>
    <name type="common">Penicillium marneffei</name>
    <dbReference type="NCBI Taxonomy" id="441960"/>
    <lineage>
        <taxon>Eukaryota</taxon>
        <taxon>Fungi</taxon>
        <taxon>Dikarya</taxon>
        <taxon>Ascomycota</taxon>
        <taxon>Pezizomycotina</taxon>
        <taxon>Eurotiomycetes</taxon>
        <taxon>Eurotiomycetidae</taxon>
        <taxon>Eurotiales</taxon>
        <taxon>Trichocomaceae</taxon>
        <taxon>Talaromyces</taxon>
        <taxon>Talaromyces sect. Talaromyces</taxon>
    </lineage>
</organism>
<dbReference type="HOGENOM" id="CLU_000604_27_5_1"/>
<name>B6QEZ9_TALMQ</name>
<reference evidence="12" key="1">
    <citation type="journal article" date="2015" name="Genome Announc.">
        <title>Genome sequence of the AIDS-associated pathogen Penicillium marneffei (ATCC18224) and its near taxonomic relative Talaromyces stipitatus (ATCC10500).</title>
        <authorList>
            <person name="Nierman W.C."/>
            <person name="Fedorova-Abrams N.D."/>
            <person name="Andrianopoulos A."/>
        </authorList>
    </citation>
    <scope>NUCLEOTIDE SEQUENCE [LARGE SCALE GENOMIC DNA]</scope>
    <source>
        <strain evidence="12">ATCC 18224 / CBS 334.59 / QM 7333</strain>
    </source>
</reference>
<feature type="transmembrane region" description="Helical" evidence="8">
    <location>
        <begin position="687"/>
        <end position="709"/>
    </location>
</feature>
<dbReference type="InterPro" id="IPR050173">
    <property type="entry name" value="ABC_transporter_C-like"/>
</dbReference>
<feature type="domain" description="ABC transmembrane type-1" evidence="10">
    <location>
        <begin position="648"/>
        <end position="859"/>
    </location>
</feature>
<dbReference type="GO" id="GO:0005524">
    <property type="term" value="F:ATP binding"/>
    <property type="evidence" value="ECO:0007669"/>
    <property type="project" value="UniProtKB-KW"/>
</dbReference>
<gene>
    <name evidence="11" type="ORF">PMAA_090190</name>
</gene>
<dbReference type="InterPro" id="IPR011527">
    <property type="entry name" value="ABC1_TM_dom"/>
</dbReference>
<dbReference type="SMR" id="B6QEZ9"/>
<feature type="domain" description="ABC transporter" evidence="9">
    <location>
        <begin position="932"/>
        <end position="1122"/>
    </location>
</feature>
<dbReference type="Proteomes" id="UP000001294">
    <property type="component" value="Unassembled WGS sequence"/>
</dbReference>
<accession>B6QEZ9</accession>
<feature type="domain" description="ABC transporter" evidence="9">
    <location>
        <begin position="357"/>
        <end position="587"/>
    </location>
</feature>
<feature type="transmembrane region" description="Helical" evidence="8">
    <location>
        <begin position="283"/>
        <end position="302"/>
    </location>
</feature>
<proteinExistence type="predicted"/>
<feature type="transmembrane region" description="Helical" evidence="8">
    <location>
        <begin position="644"/>
        <end position="667"/>
    </location>
</feature>
<protein>
    <recommendedName>
        <fullName evidence="13">ABC multidrug transporter</fullName>
    </recommendedName>
</protein>
<dbReference type="Gene3D" id="3.40.50.300">
    <property type="entry name" value="P-loop containing nucleotide triphosphate hydrolases"/>
    <property type="match status" value="2"/>
</dbReference>
<dbReference type="GO" id="GO:0016887">
    <property type="term" value="F:ATP hydrolysis activity"/>
    <property type="evidence" value="ECO:0007669"/>
    <property type="project" value="InterPro"/>
</dbReference>
<dbReference type="InterPro" id="IPR027417">
    <property type="entry name" value="P-loop_NTPase"/>
</dbReference>
<evidence type="ECO:0000256" key="5">
    <source>
        <dbReference type="ARBA" id="ARBA00022840"/>
    </source>
</evidence>
<dbReference type="PANTHER" id="PTHR24223:SF404">
    <property type="entry name" value="ABC MULTIDRUG TRANSPORTER (EUROFUNG)-RELATED"/>
    <property type="match status" value="1"/>
</dbReference>
<dbReference type="PROSITE" id="PS50893">
    <property type="entry name" value="ABC_TRANSPORTER_2"/>
    <property type="match status" value="2"/>
</dbReference>
<feature type="transmembrane region" description="Helical" evidence="8">
    <location>
        <begin position="786"/>
        <end position="806"/>
    </location>
</feature>
<keyword evidence="2" id="KW-0813">Transport</keyword>
<dbReference type="AlphaFoldDB" id="B6QEZ9"/>
<dbReference type="EMBL" id="DS995901">
    <property type="protein sequence ID" value="EEA25054.1"/>
    <property type="molecule type" value="Genomic_DNA"/>
</dbReference>
<keyword evidence="4" id="KW-0547">Nucleotide-binding</keyword>
<evidence type="ECO:0000256" key="6">
    <source>
        <dbReference type="ARBA" id="ARBA00022989"/>
    </source>
</evidence>
<evidence type="ECO:0000256" key="3">
    <source>
        <dbReference type="ARBA" id="ARBA00022692"/>
    </source>
</evidence>
<dbReference type="InterPro" id="IPR017871">
    <property type="entry name" value="ABC_transporter-like_CS"/>
</dbReference>
<evidence type="ECO:0000256" key="1">
    <source>
        <dbReference type="ARBA" id="ARBA00004141"/>
    </source>
</evidence>
<evidence type="ECO:0000259" key="10">
    <source>
        <dbReference type="PROSITE" id="PS50929"/>
    </source>
</evidence>
<dbReference type="PANTHER" id="PTHR24223">
    <property type="entry name" value="ATP-BINDING CASSETTE SUB-FAMILY C"/>
    <property type="match status" value="1"/>
</dbReference>
<comment type="subcellular location">
    <subcellularLocation>
        <location evidence="1">Membrane</location>
        <topology evidence="1">Multi-pass membrane protein</topology>
    </subcellularLocation>
</comment>
<evidence type="ECO:0000313" key="11">
    <source>
        <dbReference type="EMBL" id="EEA25054.1"/>
    </source>
</evidence>
<keyword evidence="3 8" id="KW-0812">Transmembrane</keyword>
<evidence type="ECO:0000313" key="12">
    <source>
        <dbReference type="Proteomes" id="UP000001294"/>
    </source>
</evidence>
<dbReference type="GO" id="GO:0016020">
    <property type="term" value="C:membrane"/>
    <property type="evidence" value="ECO:0007669"/>
    <property type="project" value="UniProtKB-SubCell"/>
</dbReference>
<dbReference type="Pfam" id="PF00664">
    <property type="entry name" value="ABC_membrane"/>
    <property type="match status" value="1"/>
</dbReference>
<dbReference type="SMART" id="SM00382">
    <property type="entry name" value="AAA"/>
    <property type="match status" value="2"/>
</dbReference>
<evidence type="ECO:0008006" key="13">
    <source>
        <dbReference type="Google" id="ProtNLM"/>
    </source>
</evidence>
<dbReference type="InterPro" id="IPR036640">
    <property type="entry name" value="ABC1_TM_sf"/>
</dbReference>
<dbReference type="GO" id="GO:0140359">
    <property type="term" value="F:ABC-type transporter activity"/>
    <property type="evidence" value="ECO:0007669"/>
    <property type="project" value="InterPro"/>
</dbReference>
<dbReference type="PhylomeDB" id="B6QEZ9"/>
<feature type="transmembrane region" description="Helical" evidence="8">
    <location>
        <begin position="308"/>
        <end position="331"/>
    </location>
</feature>
<keyword evidence="6 8" id="KW-1133">Transmembrane helix</keyword>
<evidence type="ECO:0000256" key="4">
    <source>
        <dbReference type="ARBA" id="ARBA00022741"/>
    </source>
</evidence>
<dbReference type="CDD" id="cd18580">
    <property type="entry name" value="ABC_6TM_ABCC_D2"/>
    <property type="match status" value="1"/>
</dbReference>
<feature type="transmembrane region" description="Helical" evidence="8">
    <location>
        <begin position="759"/>
        <end position="780"/>
    </location>
</feature>
<dbReference type="Gene3D" id="1.20.1560.10">
    <property type="entry name" value="ABC transporter type 1, transmembrane domain"/>
    <property type="match status" value="2"/>
</dbReference>
<dbReference type="InterPro" id="IPR003593">
    <property type="entry name" value="AAA+_ATPase"/>
</dbReference>
<dbReference type="InterPro" id="IPR003439">
    <property type="entry name" value="ABC_transporter-like_ATP-bd"/>
</dbReference>
<dbReference type="SUPFAM" id="SSF90123">
    <property type="entry name" value="ABC transporter transmembrane region"/>
    <property type="match status" value="1"/>
</dbReference>
<dbReference type="PROSITE" id="PS00211">
    <property type="entry name" value="ABC_TRANSPORTER_1"/>
    <property type="match status" value="1"/>
</dbReference>
<evidence type="ECO:0000259" key="9">
    <source>
        <dbReference type="PROSITE" id="PS50893"/>
    </source>
</evidence>
<keyword evidence="12" id="KW-1185">Reference proteome</keyword>
<evidence type="ECO:0000256" key="7">
    <source>
        <dbReference type="ARBA" id="ARBA00023136"/>
    </source>
</evidence>
<evidence type="ECO:0000256" key="8">
    <source>
        <dbReference type="SAM" id="Phobius"/>
    </source>
</evidence>
<dbReference type="PROSITE" id="PS50929">
    <property type="entry name" value="ABC_TM1F"/>
    <property type="match status" value="1"/>
</dbReference>
<sequence>MNFHRDSARSRRGINSENQDLELQYQKTPKEQTCGFLNRSFFIWILPFLQRGYCNVIRVEDIEEIDTGLQAQECGEKLQATWKYLQPNYNRRHQLIKATFCAYRWAFLSAIIPRLALSVFTFAQPLLITATIDYIGSPSTPQSKLTGQALVGAYVVVYVGLAVGIACIISLIISLVTVNLSFRVCLSNGTSVNQVRKSPKAWIERVQQLLAVTSSVLGKMKTVQMLGFDDILFKMVSRLRQVEIETSVRFRKLLIWQIALYKEIRKLIPYCVPSKPNTSVANVPATFSPFATFTIYAIIASVKQNGSILSGTAFTTLALISILTIPLLIFYQAMPASLQAAACFSRIEKYCMDNPTILLRPSTQASEDTLQADKKQPFETSESFDTPLGNHHDHWACGVRKSTLMQSIINQSMVTGGTITASFSKAAYCPRSPWIQNDTIRRNIIGVSEFDKAWYDFTALSCGLEKFKAMPEGDMRMAGSDGDSLSGGQKQMIALACAVYSKLDVVLLDDCFSGLDSNSISVISNHLFSKDGYFRKAGRSVILATTTYQLLPYANEIIVLDQGKVTAMGSYNEIIIQKPEIALRLQTNGEDGFQCRGLSELSLTSTERNAEIDEIEPTDNERNDHSRQQGSWSVYGYYFRSAGYILLLFFLGFATIEAFCTNFQTLWMQWWVEANEEQSNQQLGMYLGVYAMIFGLTFLAIVAGCWLLFVRILNNTSLNLHSDLLRSALGAPVTFFQGIDTGSMINRFSQDLELVDMMLPIYAVNFVMSLLTVLVNMAIICTLGKYLGASIPLFGLILYFLQSYYLRTPRQVRLLDIEAKAPPYAHFLETIHGISSICAFGWDEQFRNKSQFLLNRSQRPILGSRDDSSPSMHTLTLLLTLNQTLTQAIKMWTMTEISIGAVTRIQRFIEDTPSSRRNASPPPPDWPLWGAVNFHDVTSGYDLAANPIIKNITLSIKPGEKIAICGGSGSGKTFLLMAMFQMLEIYSGQVTINDINKMERSAVHSAINVISQEPFFLPGTLRLNLDPHERVSDESLISAVEKVGLWTQINTKGGLDMTFMDSDWSVGQRQMLSLARALVVDAPILVLDEATSSVDWNTESLMQSIINKEFSRQTIIAVTHRF</sequence>
<dbReference type="Pfam" id="PF00005">
    <property type="entry name" value="ABC_tran"/>
    <property type="match status" value="2"/>
</dbReference>
<feature type="transmembrane region" description="Helical" evidence="8">
    <location>
        <begin position="115"/>
        <end position="135"/>
    </location>
</feature>